<dbReference type="Proteomes" id="UP000298133">
    <property type="component" value="Unassembled WGS sequence"/>
</dbReference>
<dbReference type="CDD" id="cd03375">
    <property type="entry name" value="TPP_OGFOR"/>
    <property type="match status" value="1"/>
</dbReference>
<gene>
    <name evidence="3" type="ORF">E3W66_08425</name>
</gene>
<dbReference type="OrthoDB" id="9775140at2"/>
<accession>A0A4Y8UGK5</accession>
<dbReference type="Pfam" id="PF02775">
    <property type="entry name" value="TPP_enzyme_C"/>
    <property type="match status" value="1"/>
</dbReference>
<dbReference type="Gene3D" id="3.40.50.970">
    <property type="match status" value="1"/>
</dbReference>
<feature type="domain" description="Thiamine pyrophosphate enzyme TPP-binding" evidence="2">
    <location>
        <begin position="65"/>
        <end position="213"/>
    </location>
</feature>
<dbReference type="GO" id="GO:0016625">
    <property type="term" value="F:oxidoreductase activity, acting on the aldehyde or oxo group of donors, iron-sulfur protein as acceptor"/>
    <property type="evidence" value="ECO:0007669"/>
    <property type="project" value="UniProtKB-ARBA"/>
</dbReference>
<dbReference type="EMBL" id="SPIA01000003">
    <property type="protein sequence ID" value="TFH67502.1"/>
    <property type="molecule type" value="Genomic_DNA"/>
</dbReference>
<dbReference type="PANTHER" id="PTHR48084:SF5">
    <property type="entry name" value="BLR6744 PROTEIN"/>
    <property type="match status" value="1"/>
</dbReference>
<dbReference type="PANTHER" id="PTHR48084">
    <property type="entry name" value="2-OXOGLUTARATE OXIDOREDUCTASE SUBUNIT KORB-RELATED"/>
    <property type="match status" value="1"/>
</dbReference>
<keyword evidence="1" id="KW-0560">Oxidoreductase</keyword>
<dbReference type="GO" id="GO:0030976">
    <property type="term" value="F:thiamine pyrophosphate binding"/>
    <property type="evidence" value="ECO:0007669"/>
    <property type="project" value="InterPro"/>
</dbReference>
<keyword evidence="4" id="KW-1185">Reference proteome</keyword>
<comment type="caution">
    <text evidence="3">The sequence shown here is derived from an EMBL/GenBank/DDBJ whole genome shotgun (WGS) entry which is preliminary data.</text>
</comment>
<protein>
    <submittedName>
        <fullName evidence="3">2-oxoacid:ferredoxin oxidoreductase subunit beta</fullName>
    </submittedName>
</protein>
<dbReference type="SUPFAM" id="SSF52518">
    <property type="entry name" value="Thiamin diphosphate-binding fold (THDP-binding)"/>
    <property type="match status" value="1"/>
</dbReference>
<sequence>MSYAKSTFRHPSLQPNQLGYDKRAYEGALSTLCAGCGHDSVGAAIVQACFEANIEPHKVAKISGIGCSSKTPAYFLGKSHGFNSVHGRMPSVATGANMANRDMIYLGVSGDGDTASIGFGQFAHVNRRNLNMLYLVENNGCYGLTKGQDSATTDVGSVSKKGQANPFTAIDLCATALEMGATFVARSFSGDKAQLVPLIKAALRHPGFAFIDVLSPCVTFNNTTTSTKSYDYVRDHVAATGAIDVIPMQQEITTDYQPGSSHEVTLHDGSVVHLYKGDVDLDVTCKVSAQEAIRRHQLEGAVLTGLLYMDPQSRDFHQMINSVKGPLRDLDEAALCPGQKALDAINASFR</sequence>
<evidence type="ECO:0000313" key="3">
    <source>
        <dbReference type="EMBL" id="TFH67502.1"/>
    </source>
</evidence>
<dbReference type="InterPro" id="IPR011766">
    <property type="entry name" value="TPP_enzyme_TPP-bd"/>
</dbReference>
<evidence type="ECO:0000313" key="4">
    <source>
        <dbReference type="Proteomes" id="UP000298133"/>
    </source>
</evidence>
<proteinExistence type="predicted"/>
<organism evidence="3 4">
    <name type="scientific">Gammaproteobacteria bacterium LSUCC0057</name>
    <dbReference type="NCBI Taxonomy" id="2559237"/>
    <lineage>
        <taxon>Bacteria</taxon>
        <taxon>Pseudomonadati</taxon>
        <taxon>Pseudomonadota</taxon>
        <taxon>Gammaproteobacteria</taxon>
        <taxon>Cellvibrionales</taxon>
        <taxon>Porticoccaceae</taxon>
        <taxon>SAR92 clade</taxon>
    </lineage>
</organism>
<evidence type="ECO:0000256" key="1">
    <source>
        <dbReference type="ARBA" id="ARBA00023002"/>
    </source>
</evidence>
<dbReference type="InterPro" id="IPR029061">
    <property type="entry name" value="THDP-binding"/>
</dbReference>
<dbReference type="InterPro" id="IPR051457">
    <property type="entry name" value="2-oxoacid:Fd_oxidoreductase"/>
</dbReference>
<reference evidence="3 4" key="1">
    <citation type="submission" date="2019-03" db="EMBL/GenBank/DDBJ databases">
        <title>Draft genome of Gammaproteobacteria bacterium LSUCC0057, a member of the SAR92 clade.</title>
        <authorList>
            <person name="Lanclos V.C."/>
            <person name="Doiron C."/>
            <person name="Henson M.W."/>
            <person name="Thrash J.C."/>
        </authorList>
    </citation>
    <scope>NUCLEOTIDE SEQUENCE [LARGE SCALE GENOMIC DNA]</scope>
    <source>
        <strain evidence="3 4">LSUCC0057</strain>
    </source>
</reference>
<dbReference type="AlphaFoldDB" id="A0A4Y8UGK5"/>
<dbReference type="GO" id="GO:0045333">
    <property type="term" value="P:cellular respiration"/>
    <property type="evidence" value="ECO:0007669"/>
    <property type="project" value="UniProtKB-ARBA"/>
</dbReference>
<name>A0A4Y8UGK5_9GAMM</name>
<dbReference type="GO" id="GO:0044281">
    <property type="term" value="P:small molecule metabolic process"/>
    <property type="evidence" value="ECO:0007669"/>
    <property type="project" value="UniProtKB-ARBA"/>
</dbReference>
<evidence type="ECO:0000259" key="2">
    <source>
        <dbReference type="Pfam" id="PF02775"/>
    </source>
</evidence>